<dbReference type="Proteomes" id="UP000199226">
    <property type="component" value="Unassembled WGS sequence"/>
</dbReference>
<gene>
    <name evidence="2" type="ORF">SAMN05421813_11856</name>
</gene>
<protein>
    <submittedName>
        <fullName evidence="2">Alpha-L-fucosidase</fullName>
    </submittedName>
</protein>
<reference evidence="3" key="1">
    <citation type="submission" date="2016-10" db="EMBL/GenBank/DDBJ databases">
        <authorList>
            <person name="Varghese N."/>
            <person name="Submissions S."/>
        </authorList>
    </citation>
    <scope>NUCLEOTIDE SEQUENCE [LARGE SCALE GENOMIC DNA]</scope>
    <source>
        <strain evidence="3">DSM 24536</strain>
    </source>
</reference>
<dbReference type="InterPro" id="IPR036278">
    <property type="entry name" value="Sialidase_sf"/>
</dbReference>
<feature type="domain" description="Sialidase" evidence="1">
    <location>
        <begin position="61"/>
        <end position="337"/>
    </location>
</feature>
<sequence length="354" mass="39881">MLSAERIDMKNRGFVVFFVFLLNPDFLSAQSVLIKVREELIFQDAPFSQCHASTLVETRKGELLAAWFGGSHEGNKDVKIWISTNTKGKWSAPVAVAEGDFGAKDVFPLWNPVLFKTQENKLILFYKAGPNPREWWGMYKTSADHGKTWSDAVRLPDGILGPIKNKPIQLSDGTILSPSSTESIENENWKVHIERSADQGKTWTRIPVDPGTEFGVIQPSILSYPGGRLQILCRSKQGNVIESWSEDQGLTWTKMQRTELLNPNSGTDAVTLKDGSQLIVYNPLIPGKEWFNGRFKLNVAQSVDGKNWKDILVLEDGTKEEYSYPAIIQSSDGKVHISYTFDRKNIKYLVIENK</sequence>
<dbReference type="Pfam" id="PF13088">
    <property type="entry name" value="BNR_2"/>
    <property type="match status" value="1"/>
</dbReference>
<dbReference type="AlphaFoldDB" id="A0A1G9UZS3"/>
<dbReference type="CDD" id="cd15482">
    <property type="entry name" value="Sialidase_non-viral"/>
    <property type="match status" value="1"/>
</dbReference>
<dbReference type="EMBL" id="FNHH01000018">
    <property type="protein sequence ID" value="SDM65287.1"/>
    <property type="molecule type" value="Genomic_DNA"/>
</dbReference>
<organism evidence="2 3">
    <name type="scientific">Daejeonella rubra</name>
    <dbReference type="NCBI Taxonomy" id="990371"/>
    <lineage>
        <taxon>Bacteria</taxon>
        <taxon>Pseudomonadati</taxon>
        <taxon>Bacteroidota</taxon>
        <taxon>Sphingobacteriia</taxon>
        <taxon>Sphingobacteriales</taxon>
        <taxon>Sphingobacteriaceae</taxon>
        <taxon>Daejeonella</taxon>
    </lineage>
</organism>
<dbReference type="PANTHER" id="PTHR43752">
    <property type="entry name" value="BNR/ASP-BOX REPEAT FAMILY PROTEIN"/>
    <property type="match status" value="1"/>
</dbReference>
<dbReference type="Gene3D" id="2.120.10.10">
    <property type="match status" value="1"/>
</dbReference>
<proteinExistence type="predicted"/>
<keyword evidence="3" id="KW-1185">Reference proteome</keyword>
<dbReference type="PANTHER" id="PTHR43752:SF2">
    <property type="entry name" value="BNR_ASP-BOX REPEAT FAMILY PROTEIN"/>
    <property type="match status" value="1"/>
</dbReference>
<evidence type="ECO:0000313" key="3">
    <source>
        <dbReference type="Proteomes" id="UP000199226"/>
    </source>
</evidence>
<name>A0A1G9UZS3_9SPHI</name>
<evidence type="ECO:0000259" key="1">
    <source>
        <dbReference type="Pfam" id="PF13088"/>
    </source>
</evidence>
<dbReference type="SUPFAM" id="SSF50939">
    <property type="entry name" value="Sialidases"/>
    <property type="match status" value="1"/>
</dbReference>
<dbReference type="InterPro" id="IPR011040">
    <property type="entry name" value="Sialidase"/>
</dbReference>
<evidence type="ECO:0000313" key="2">
    <source>
        <dbReference type="EMBL" id="SDM65287.1"/>
    </source>
</evidence>
<dbReference type="STRING" id="990371.SAMN05421813_11856"/>
<accession>A0A1G9UZS3</accession>